<accession>A0A2T3ZS03</accession>
<keyword evidence="3" id="KW-1185">Reference proteome</keyword>
<feature type="transmembrane region" description="Helical" evidence="1">
    <location>
        <begin position="42"/>
        <end position="63"/>
    </location>
</feature>
<dbReference type="RefSeq" id="XP_024767257.1">
    <property type="nucleotide sequence ID" value="XM_024920200.1"/>
</dbReference>
<dbReference type="AlphaFoldDB" id="A0A2T3ZS03"/>
<dbReference type="GeneID" id="36628769"/>
<evidence type="ECO:0000256" key="1">
    <source>
        <dbReference type="SAM" id="Phobius"/>
    </source>
</evidence>
<evidence type="ECO:0000313" key="3">
    <source>
        <dbReference type="Proteomes" id="UP000241690"/>
    </source>
</evidence>
<dbReference type="STRING" id="983964.A0A2T3ZS03"/>
<dbReference type="PANTHER" id="PTHR35896:SF3">
    <property type="entry name" value="MAJOR FACILITATOR SUPERFAMILY TRANSPORTER"/>
    <property type="match status" value="1"/>
</dbReference>
<organism evidence="2 3">
    <name type="scientific">Trichoderma harzianum CBS 226.95</name>
    <dbReference type="NCBI Taxonomy" id="983964"/>
    <lineage>
        <taxon>Eukaryota</taxon>
        <taxon>Fungi</taxon>
        <taxon>Dikarya</taxon>
        <taxon>Ascomycota</taxon>
        <taxon>Pezizomycotina</taxon>
        <taxon>Sordariomycetes</taxon>
        <taxon>Hypocreomycetidae</taxon>
        <taxon>Hypocreales</taxon>
        <taxon>Hypocreaceae</taxon>
        <taxon>Trichoderma</taxon>
    </lineage>
</organism>
<proteinExistence type="predicted"/>
<keyword evidence="1" id="KW-1133">Transmembrane helix</keyword>
<protein>
    <submittedName>
        <fullName evidence="2">Uncharacterized protein</fullName>
    </submittedName>
</protein>
<keyword evidence="1" id="KW-0812">Transmembrane</keyword>
<sequence>MAIPSTPFLSESDRLESSIDLNNVELTTNKRWNRNSHPWKSLWIMIQVIVALLACWGFISLCIEVFQPDRTQSCLAFLHQARSPNPYYPETLQPGLNTCDCGKTIREALSRKCVYDSLAAAWLPPYCRDVELTREFEVSGPGPEGEWLYYADEAGTIPMTISEVAELGETGGTFWALRDWHVAHCLFYWQKYTRMRDTGIIMEQRFDHIAHVRHCQHMALKPKPNPTFLVEVDVVMNSTLMN</sequence>
<evidence type="ECO:0000313" key="2">
    <source>
        <dbReference type="EMBL" id="PTB47580.1"/>
    </source>
</evidence>
<dbReference type="InterPro" id="IPR053008">
    <property type="entry name" value="Phomopsin_biosynth_assoc"/>
</dbReference>
<keyword evidence="1" id="KW-0472">Membrane</keyword>
<reference evidence="2 3" key="1">
    <citation type="submission" date="2016-07" db="EMBL/GenBank/DDBJ databases">
        <title>Multiple horizontal gene transfer events from other fungi enriched the ability of initially mycotrophic Trichoderma (Ascomycota) to feed on dead plant biomass.</title>
        <authorList>
            <consortium name="DOE Joint Genome Institute"/>
            <person name="Aerts A."/>
            <person name="Atanasova L."/>
            <person name="Chenthamara K."/>
            <person name="Zhang J."/>
            <person name="Grujic M."/>
            <person name="Henrissat B."/>
            <person name="Kuo A."/>
            <person name="Salamov A."/>
            <person name="Lipzen A."/>
            <person name="Labutti K."/>
            <person name="Barry K."/>
            <person name="Miao Y."/>
            <person name="Rahimi M.J."/>
            <person name="Shen Q."/>
            <person name="Grigoriev I.V."/>
            <person name="Kubicek C.P."/>
            <person name="Druzhinina I.S."/>
        </authorList>
    </citation>
    <scope>NUCLEOTIDE SEQUENCE [LARGE SCALE GENOMIC DNA]</scope>
    <source>
        <strain evidence="2 3">CBS 226.95</strain>
    </source>
</reference>
<dbReference type="PANTHER" id="PTHR35896">
    <property type="entry name" value="IG-LIKE DOMAIN-CONTAINING PROTEIN"/>
    <property type="match status" value="1"/>
</dbReference>
<gene>
    <name evidence="2" type="ORF">M431DRAFT_514308</name>
</gene>
<dbReference type="Proteomes" id="UP000241690">
    <property type="component" value="Unassembled WGS sequence"/>
</dbReference>
<dbReference type="EMBL" id="KZ679713">
    <property type="protein sequence ID" value="PTB47580.1"/>
    <property type="molecule type" value="Genomic_DNA"/>
</dbReference>
<name>A0A2T3ZS03_TRIHA</name>